<keyword evidence="2" id="KW-0285">Flavoprotein</keyword>
<comment type="cofactor">
    <cofactor evidence="1">
        <name>FAD</name>
        <dbReference type="ChEBI" id="CHEBI:57692"/>
    </cofactor>
</comment>
<keyword evidence="4" id="KW-0560">Oxidoreductase</keyword>
<dbReference type="InterPro" id="IPR002938">
    <property type="entry name" value="FAD-bd"/>
</dbReference>
<dbReference type="AlphaFoldDB" id="A0A844CKH4"/>
<evidence type="ECO:0000256" key="1">
    <source>
        <dbReference type="ARBA" id="ARBA00001974"/>
    </source>
</evidence>
<evidence type="ECO:0000259" key="6">
    <source>
        <dbReference type="Pfam" id="PF01494"/>
    </source>
</evidence>
<evidence type="ECO:0000313" key="7">
    <source>
        <dbReference type="EMBL" id="MRU13985.1"/>
    </source>
</evidence>
<dbReference type="InterPro" id="IPR036188">
    <property type="entry name" value="FAD/NAD-bd_sf"/>
</dbReference>
<protein>
    <submittedName>
        <fullName evidence="7">Monooxygenase</fullName>
    </submittedName>
</protein>
<evidence type="ECO:0000256" key="5">
    <source>
        <dbReference type="ARBA" id="ARBA00023033"/>
    </source>
</evidence>
<keyword evidence="8" id="KW-1185">Reference proteome</keyword>
<dbReference type="InterPro" id="IPR050493">
    <property type="entry name" value="FAD-dep_Monooxygenase_BioMet"/>
</dbReference>
<evidence type="ECO:0000256" key="4">
    <source>
        <dbReference type="ARBA" id="ARBA00023002"/>
    </source>
</evidence>
<dbReference type="SUPFAM" id="SSF54373">
    <property type="entry name" value="FAD-linked reductases, C-terminal domain"/>
    <property type="match status" value="1"/>
</dbReference>
<dbReference type="OrthoDB" id="4230779at2"/>
<evidence type="ECO:0000256" key="3">
    <source>
        <dbReference type="ARBA" id="ARBA00022827"/>
    </source>
</evidence>
<evidence type="ECO:0000313" key="8">
    <source>
        <dbReference type="Proteomes" id="UP000564704"/>
    </source>
</evidence>
<proteinExistence type="predicted"/>
<dbReference type="GO" id="GO:0071949">
    <property type="term" value="F:FAD binding"/>
    <property type="evidence" value="ECO:0007669"/>
    <property type="project" value="InterPro"/>
</dbReference>
<dbReference type="Pfam" id="PF01494">
    <property type="entry name" value="FAD_binding_3"/>
    <property type="match status" value="1"/>
</dbReference>
<keyword evidence="5 7" id="KW-0503">Monooxygenase</keyword>
<sequence>MSLDGKKCLVVGAGIGGLAVARALALRGAEVTVLEQADAIREVGAGLQISPNGFAVLRALGLADALRAAGVQGEAVSLRDYRKGEVARLDLGRLDSRDYYFLHRADLIEVLAEGARTAGVRIRLLQRVERVEPGPRPAVHLSNGAVLEADLVVGADGLHSKARQALNGTVAPFFTRQVAWRAVVPNDEGRGPEARVHMGPMRHVVSYPLRDRRLLNVVAVQERAAWTAESWSQKDDPMVLRAAFEDFGPEVQDILARIDEVYLWGLFRHPVASNWHGQGMAILGDAAHPTLPFMAQGACMALEDAWALADCMAGEGPMEARLARYQARRAERAKRVVDAASGNAWKYHLSFPPLRWAAHGVIRAGGRLAPERMMRQFDWIYGYDVTAEA</sequence>
<dbReference type="Gene3D" id="3.50.50.60">
    <property type="entry name" value="FAD/NAD(P)-binding domain"/>
    <property type="match status" value="1"/>
</dbReference>
<gene>
    <name evidence="7" type="ORF">FDP25_00920</name>
</gene>
<feature type="domain" description="FAD-binding" evidence="6">
    <location>
        <begin position="8"/>
        <end position="339"/>
    </location>
</feature>
<dbReference type="EMBL" id="SZWE01000001">
    <property type="protein sequence ID" value="MRU13985.1"/>
    <property type="molecule type" value="Genomic_DNA"/>
</dbReference>
<evidence type="ECO:0000256" key="2">
    <source>
        <dbReference type="ARBA" id="ARBA00022630"/>
    </source>
</evidence>
<name>A0A844CKH4_9RHOB</name>
<comment type="caution">
    <text evidence="7">The sequence shown here is derived from an EMBL/GenBank/DDBJ whole genome shotgun (WGS) entry which is preliminary data.</text>
</comment>
<dbReference type="GO" id="GO:0004497">
    <property type="term" value="F:monooxygenase activity"/>
    <property type="evidence" value="ECO:0007669"/>
    <property type="project" value="UniProtKB-KW"/>
</dbReference>
<organism evidence="7 8">
    <name type="scientific">Roseovarius bejariae</name>
    <dbReference type="NCBI Taxonomy" id="2576383"/>
    <lineage>
        <taxon>Bacteria</taxon>
        <taxon>Pseudomonadati</taxon>
        <taxon>Pseudomonadota</taxon>
        <taxon>Alphaproteobacteria</taxon>
        <taxon>Rhodobacterales</taxon>
        <taxon>Roseobacteraceae</taxon>
        <taxon>Roseovarius</taxon>
    </lineage>
</organism>
<dbReference type="PANTHER" id="PTHR13789:SF318">
    <property type="entry name" value="GERANYLGERANYL DIPHOSPHATE REDUCTASE"/>
    <property type="match status" value="1"/>
</dbReference>
<dbReference type="Proteomes" id="UP000564704">
    <property type="component" value="Unassembled WGS sequence"/>
</dbReference>
<accession>A0A844CKH4</accession>
<dbReference type="PANTHER" id="PTHR13789">
    <property type="entry name" value="MONOOXYGENASE"/>
    <property type="match status" value="1"/>
</dbReference>
<dbReference type="RefSeq" id="WP_154148307.1">
    <property type="nucleotide sequence ID" value="NZ_SZWE01000001.1"/>
</dbReference>
<dbReference type="SUPFAM" id="SSF51905">
    <property type="entry name" value="FAD/NAD(P)-binding domain"/>
    <property type="match status" value="1"/>
</dbReference>
<keyword evidence="3" id="KW-0274">FAD</keyword>
<reference evidence="7 8" key="1">
    <citation type="submission" date="2019-05" db="EMBL/GenBank/DDBJ databases">
        <title>Roseovarius bejariae sp. nov., a moderately halophylic bacterium isolated from a saline soil in Rambla Salada (Murcia).</title>
        <authorList>
            <person name="Castro D.J."/>
            <person name="Gomez-Altuve A."/>
            <person name="Reina J.C."/>
            <person name="Rodriguez M."/>
            <person name="Sampedro I."/>
            <person name="Llamas I."/>
            <person name="Martinez-Checa F."/>
        </authorList>
    </citation>
    <scope>NUCLEOTIDE SEQUENCE [LARGE SCALE GENOMIC DNA]</scope>
    <source>
        <strain evidence="7 8">A21</strain>
    </source>
</reference>
<dbReference type="PRINTS" id="PR00420">
    <property type="entry name" value="RNGMNOXGNASE"/>
</dbReference>